<protein>
    <submittedName>
        <fullName evidence="6">Translation initiation factor IF-3</fullName>
    </submittedName>
</protein>
<dbReference type="InterPro" id="IPR019813">
    <property type="entry name" value="Translation_initiation_fac3_CS"/>
</dbReference>
<dbReference type="GO" id="GO:0032790">
    <property type="term" value="P:ribosome disassembly"/>
    <property type="evidence" value="ECO:0007669"/>
    <property type="project" value="TreeGrafter"/>
</dbReference>
<organism evidence="6">
    <name type="scientific">bioreactor metagenome</name>
    <dbReference type="NCBI Taxonomy" id="1076179"/>
    <lineage>
        <taxon>unclassified sequences</taxon>
        <taxon>metagenomes</taxon>
        <taxon>ecological metagenomes</taxon>
    </lineage>
</organism>
<dbReference type="GO" id="GO:0043022">
    <property type="term" value="F:ribosome binding"/>
    <property type="evidence" value="ECO:0007669"/>
    <property type="project" value="TreeGrafter"/>
</dbReference>
<dbReference type="FunFam" id="3.30.110.10:FF:000001">
    <property type="entry name" value="Translation initiation factor IF-3"/>
    <property type="match status" value="1"/>
</dbReference>
<dbReference type="Pfam" id="PF05198">
    <property type="entry name" value="IF3_N"/>
    <property type="match status" value="1"/>
</dbReference>
<evidence type="ECO:0000256" key="2">
    <source>
        <dbReference type="ARBA" id="ARBA00022540"/>
    </source>
</evidence>
<sequence length="174" mass="20050">MINEEIRDPQVRLIGENGDQLGIVDVRTAQKMADEKELDLVKIAPNSVPPVCKLMDYGKYRFEMSKRDKEQRKNQKIIELKEIRLSATIDVRDMEIKAKQTVKFLADGDKVKVSIRFRGRQITHGEIGMDVMTRFYEMLGDSAIKEREPKMEGRSLFMILAPKAEKKPAEKVNP</sequence>
<dbReference type="InterPro" id="IPR019814">
    <property type="entry name" value="Translation_initiation_fac_3_N"/>
</dbReference>
<dbReference type="PANTHER" id="PTHR10938:SF0">
    <property type="entry name" value="TRANSLATION INITIATION FACTOR IF-3, MITOCHONDRIAL"/>
    <property type="match status" value="1"/>
</dbReference>
<dbReference type="SUPFAM" id="SSF55200">
    <property type="entry name" value="Translation initiation factor IF3, C-terminal domain"/>
    <property type="match status" value="1"/>
</dbReference>
<dbReference type="InterPro" id="IPR036788">
    <property type="entry name" value="T_IF-3_C_sf"/>
</dbReference>
<dbReference type="PROSITE" id="PS00938">
    <property type="entry name" value="IF3"/>
    <property type="match status" value="1"/>
</dbReference>
<accession>A0A645GT93</accession>
<evidence type="ECO:0000256" key="1">
    <source>
        <dbReference type="ARBA" id="ARBA00005439"/>
    </source>
</evidence>
<dbReference type="EMBL" id="VSSQ01081072">
    <property type="protein sequence ID" value="MPN30081.1"/>
    <property type="molecule type" value="Genomic_DNA"/>
</dbReference>
<keyword evidence="2 6" id="KW-0396">Initiation factor</keyword>
<feature type="domain" description="Translation initiation factor 3 C-terminal" evidence="4">
    <location>
        <begin position="78"/>
        <end position="163"/>
    </location>
</feature>
<name>A0A645GT93_9ZZZZ</name>
<dbReference type="FunFam" id="3.10.20.80:FF:000001">
    <property type="entry name" value="Translation initiation factor IF-3"/>
    <property type="match status" value="1"/>
</dbReference>
<keyword evidence="3" id="KW-0648">Protein biosynthesis</keyword>
<comment type="caution">
    <text evidence="6">The sequence shown here is derived from an EMBL/GenBank/DDBJ whole genome shotgun (WGS) entry which is preliminary data.</text>
</comment>
<dbReference type="Pfam" id="PF00707">
    <property type="entry name" value="IF3_C"/>
    <property type="match status" value="1"/>
</dbReference>
<dbReference type="InterPro" id="IPR001288">
    <property type="entry name" value="Translation_initiation_fac_3"/>
</dbReference>
<comment type="similarity">
    <text evidence="1">Belongs to the IF-3 family.</text>
</comment>
<dbReference type="InterPro" id="IPR036787">
    <property type="entry name" value="T_IF-3_N_sf"/>
</dbReference>
<evidence type="ECO:0000313" key="6">
    <source>
        <dbReference type="EMBL" id="MPN30081.1"/>
    </source>
</evidence>
<evidence type="ECO:0000259" key="5">
    <source>
        <dbReference type="Pfam" id="PF05198"/>
    </source>
</evidence>
<evidence type="ECO:0000256" key="3">
    <source>
        <dbReference type="ARBA" id="ARBA00022917"/>
    </source>
</evidence>
<dbReference type="SUPFAM" id="SSF54364">
    <property type="entry name" value="Translation initiation factor IF3, N-terminal domain"/>
    <property type="match status" value="1"/>
</dbReference>
<proteinExistence type="inferred from homology"/>
<dbReference type="Gene3D" id="3.30.110.10">
    <property type="entry name" value="Translation initiation factor 3 (IF-3), C-terminal domain"/>
    <property type="match status" value="1"/>
</dbReference>
<dbReference type="NCBIfam" id="TIGR00168">
    <property type="entry name" value="infC"/>
    <property type="match status" value="1"/>
</dbReference>
<dbReference type="GO" id="GO:0003743">
    <property type="term" value="F:translation initiation factor activity"/>
    <property type="evidence" value="ECO:0007669"/>
    <property type="project" value="UniProtKB-KW"/>
</dbReference>
<feature type="domain" description="Translation initiation factor 3 N-terminal" evidence="5">
    <location>
        <begin position="2"/>
        <end position="71"/>
    </location>
</feature>
<dbReference type="Gene3D" id="3.10.20.80">
    <property type="entry name" value="Translation initiation factor 3 (IF-3), N-terminal domain"/>
    <property type="match status" value="1"/>
</dbReference>
<dbReference type="AlphaFoldDB" id="A0A645GT93"/>
<dbReference type="HAMAP" id="MF_00080">
    <property type="entry name" value="IF_3"/>
    <property type="match status" value="1"/>
</dbReference>
<dbReference type="GO" id="GO:0016020">
    <property type="term" value="C:membrane"/>
    <property type="evidence" value="ECO:0007669"/>
    <property type="project" value="TreeGrafter"/>
</dbReference>
<reference evidence="6" key="1">
    <citation type="submission" date="2019-08" db="EMBL/GenBank/DDBJ databases">
        <authorList>
            <person name="Kucharzyk K."/>
            <person name="Murdoch R.W."/>
            <person name="Higgins S."/>
            <person name="Loffler F."/>
        </authorList>
    </citation>
    <scope>NUCLEOTIDE SEQUENCE</scope>
</reference>
<gene>
    <name evidence="6" type="primary">infC_55</name>
    <name evidence="6" type="ORF">SDC9_177538</name>
</gene>
<dbReference type="PANTHER" id="PTHR10938">
    <property type="entry name" value="TRANSLATION INITIATION FACTOR IF-3"/>
    <property type="match status" value="1"/>
</dbReference>
<dbReference type="GO" id="GO:0005829">
    <property type="term" value="C:cytosol"/>
    <property type="evidence" value="ECO:0007669"/>
    <property type="project" value="TreeGrafter"/>
</dbReference>
<dbReference type="InterPro" id="IPR019815">
    <property type="entry name" value="Translation_initiation_fac_3_C"/>
</dbReference>
<evidence type="ECO:0000259" key="4">
    <source>
        <dbReference type="Pfam" id="PF00707"/>
    </source>
</evidence>